<name>A0A448XLJ7_9PLAT</name>
<gene>
    <name evidence="1" type="ORF">PXEA_LOCUS32940</name>
</gene>
<organism evidence="1 2">
    <name type="scientific">Protopolystoma xenopodis</name>
    <dbReference type="NCBI Taxonomy" id="117903"/>
    <lineage>
        <taxon>Eukaryota</taxon>
        <taxon>Metazoa</taxon>
        <taxon>Spiralia</taxon>
        <taxon>Lophotrochozoa</taxon>
        <taxon>Platyhelminthes</taxon>
        <taxon>Monogenea</taxon>
        <taxon>Polyopisthocotylea</taxon>
        <taxon>Polystomatidea</taxon>
        <taxon>Polystomatidae</taxon>
        <taxon>Protopolystoma</taxon>
    </lineage>
</organism>
<accession>A0A448XLJ7</accession>
<dbReference type="AlphaFoldDB" id="A0A448XLJ7"/>
<dbReference type="Proteomes" id="UP000784294">
    <property type="component" value="Unassembled WGS sequence"/>
</dbReference>
<evidence type="ECO:0000313" key="1">
    <source>
        <dbReference type="EMBL" id="VEL39500.1"/>
    </source>
</evidence>
<reference evidence="1" key="1">
    <citation type="submission" date="2018-11" db="EMBL/GenBank/DDBJ databases">
        <authorList>
            <consortium name="Pathogen Informatics"/>
        </authorList>
    </citation>
    <scope>NUCLEOTIDE SEQUENCE</scope>
</reference>
<proteinExistence type="predicted"/>
<evidence type="ECO:0000313" key="2">
    <source>
        <dbReference type="Proteomes" id="UP000784294"/>
    </source>
</evidence>
<dbReference type="EMBL" id="CAAALY010261450">
    <property type="protein sequence ID" value="VEL39500.1"/>
    <property type="molecule type" value="Genomic_DNA"/>
</dbReference>
<keyword evidence="2" id="KW-1185">Reference proteome</keyword>
<protein>
    <submittedName>
        <fullName evidence="1">Uncharacterized protein</fullName>
    </submittedName>
</protein>
<sequence>MEANDILGEKNLMNRRLEEDTVSDNFAYSGKTRMEQDQRKEDSWIKEDLPLTGRKEIAMKKVGAGVVGTKAKTLSVGDVRCE</sequence>
<comment type="caution">
    <text evidence="1">The sequence shown here is derived from an EMBL/GenBank/DDBJ whole genome shotgun (WGS) entry which is preliminary data.</text>
</comment>